<name>K6CS11_SCHAZ</name>
<dbReference type="GeneID" id="89467569"/>
<evidence type="ECO:0000313" key="1">
    <source>
        <dbReference type="EMBL" id="EKN63012.1"/>
    </source>
</evidence>
<protein>
    <submittedName>
        <fullName evidence="1">Uncharacterized protein</fullName>
    </submittedName>
</protein>
<evidence type="ECO:0000313" key="2">
    <source>
        <dbReference type="Proteomes" id="UP000006315"/>
    </source>
</evidence>
<dbReference type="Proteomes" id="UP000006315">
    <property type="component" value="Unassembled WGS sequence"/>
</dbReference>
<dbReference type="AlphaFoldDB" id="K6CS11"/>
<dbReference type="EMBL" id="AJLR01000149">
    <property type="protein sequence ID" value="EKN63012.1"/>
    <property type="molecule type" value="Genomic_DNA"/>
</dbReference>
<proteinExistence type="predicted"/>
<sequence length="110" mass="12039">MGFDTELLEEEFGPSSDIEKLKGPVFIKNPKNVSASTPAVDRCIENELIGEYGDIVTGAFVGIFFDYLWEGNYTLAAKYLIKIGVKGSVLGIAVELTSIAGKCVWQEEGW</sequence>
<reference evidence="1 2" key="1">
    <citation type="journal article" date="2012" name="Front. Microbiol.">
        <title>Redundancy and modularity in membrane-associated dissimilatory nitrate reduction in Bacillus.</title>
        <authorList>
            <person name="Heylen K."/>
            <person name="Keltjens J."/>
        </authorList>
    </citation>
    <scope>NUCLEOTIDE SEQUENCE [LARGE SCALE GENOMIC DNA]</scope>
    <source>
        <strain evidence="1 2">LMG 9581</strain>
    </source>
</reference>
<accession>K6CS11</accession>
<organism evidence="1 2">
    <name type="scientific">Schinkia azotoformans LMG 9581</name>
    <dbReference type="NCBI Taxonomy" id="1131731"/>
    <lineage>
        <taxon>Bacteria</taxon>
        <taxon>Bacillati</taxon>
        <taxon>Bacillota</taxon>
        <taxon>Bacilli</taxon>
        <taxon>Bacillales</taxon>
        <taxon>Bacillaceae</taxon>
        <taxon>Calidifontibacillus/Schinkia group</taxon>
        <taxon>Schinkia</taxon>
    </lineage>
</organism>
<gene>
    <name evidence="1" type="ORF">BAZO_19668</name>
</gene>
<dbReference type="PATRIC" id="fig|1131731.3.peg.4010"/>
<dbReference type="RefSeq" id="WP_003333165.1">
    <property type="nucleotide sequence ID" value="NZ_AJLR01000149.1"/>
</dbReference>
<comment type="caution">
    <text evidence="1">The sequence shown here is derived from an EMBL/GenBank/DDBJ whole genome shotgun (WGS) entry which is preliminary data.</text>
</comment>
<keyword evidence="2" id="KW-1185">Reference proteome</keyword>